<dbReference type="InterPro" id="IPR010657">
    <property type="entry name" value="ImpA_N"/>
</dbReference>
<dbReference type="Proteomes" id="UP000652691">
    <property type="component" value="Unassembled WGS sequence"/>
</dbReference>
<evidence type="ECO:0000313" key="3">
    <source>
        <dbReference type="Proteomes" id="UP000652691"/>
    </source>
</evidence>
<evidence type="ECO:0000259" key="1">
    <source>
        <dbReference type="Pfam" id="PF06812"/>
    </source>
</evidence>
<proteinExistence type="predicted"/>
<comment type="caution">
    <text evidence="2">The sequence shown here is derived from an EMBL/GenBank/DDBJ whole genome shotgun (WGS) entry which is preliminary data.</text>
</comment>
<organism evidence="2 3">
    <name type="scientific">Acinetobacter courvalinii</name>
    <dbReference type="NCBI Taxonomy" id="280147"/>
    <lineage>
        <taxon>Bacteria</taxon>
        <taxon>Pseudomonadati</taxon>
        <taxon>Pseudomonadota</taxon>
        <taxon>Gammaproteobacteria</taxon>
        <taxon>Moraxellales</taxon>
        <taxon>Moraxellaceae</taxon>
        <taxon>Acinetobacter</taxon>
    </lineage>
</organism>
<dbReference type="PANTHER" id="PTHR37951">
    <property type="entry name" value="CYTOPLASMIC PROTEIN-RELATED"/>
    <property type="match status" value="1"/>
</dbReference>
<feature type="domain" description="ImpA N-terminal" evidence="1">
    <location>
        <begin position="10"/>
        <end position="132"/>
    </location>
</feature>
<accession>A0ABD0A7J5</accession>
<evidence type="ECO:0000313" key="2">
    <source>
        <dbReference type="EMBL" id="GGH34772.1"/>
    </source>
</evidence>
<sequence>MIHMDINPLLNPINEQSPCGEDYSFSNEFHAIKKARTQDDLLLDQGDWVTEPKQADWDFVAATSIDLLQSKSKDIRILTWLSEAWANLYGFEGIAKSLELSHRLLEQYWLTLHPEVEDDDLDQRIGLLQGLINQLPLLIKKVPLINHAPFYHLLDYDNFLYHENIRRKQSDDYESASSTSELEQFEQALLNTDKAFQRQNYQHFSEIFQQWSTLKNVLDGLLGLDSPSFAAIDSSLDHIHISLKKIYKTEQFEQVTQTVATDSETAMTTTPQNLTAQPTVAQAQPTFQPQVQSHVENREQAMRVLQEIATYFQKNEPHSPVSYMLQKTIKWSQMPLHEWLTQVIKDEHPLQMLQDTLGVQPKNEYE</sequence>
<dbReference type="Pfam" id="PF06812">
    <property type="entry name" value="ImpA_N"/>
    <property type="match status" value="1"/>
</dbReference>
<dbReference type="NCBIfam" id="TIGR03363">
    <property type="entry name" value="VI_chp_8"/>
    <property type="match status" value="1"/>
</dbReference>
<dbReference type="EMBL" id="BMDA01000001">
    <property type="protein sequence ID" value="GGH34772.1"/>
    <property type="molecule type" value="Genomic_DNA"/>
</dbReference>
<dbReference type="AlphaFoldDB" id="A0ABD0A7J5"/>
<reference evidence="2 3" key="1">
    <citation type="journal article" date="2014" name="Int. J. Syst. Evol. Microbiol.">
        <title>Complete genome sequence of Corynebacterium casei LMG S-19264T (=DSM 44701T), isolated from a smear-ripened cheese.</title>
        <authorList>
            <consortium name="US DOE Joint Genome Institute (JGI-PGF)"/>
            <person name="Walter F."/>
            <person name="Albersmeier A."/>
            <person name="Kalinowski J."/>
            <person name="Ruckert C."/>
        </authorList>
    </citation>
    <scope>NUCLEOTIDE SEQUENCE [LARGE SCALE GENOMIC DNA]</scope>
    <source>
        <strain evidence="2 3">CCM 8635</strain>
    </source>
</reference>
<dbReference type="InterPro" id="IPR017740">
    <property type="entry name" value="TssA-like"/>
</dbReference>
<dbReference type="PANTHER" id="PTHR37951:SF1">
    <property type="entry name" value="TYPE VI SECRETION SYSTEM COMPONENT TSSA1"/>
    <property type="match status" value="1"/>
</dbReference>
<name>A0ABD0A7J5_9GAMM</name>
<protein>
    <submittedName>
        <fullName evidence="2">Type VI secretion protein</fullName>
    </submittedName>
</protein>
<gene>
    <name evidence="2" type="ORF">GCM10007354_17520</name>
</gene>